<dbReference type="AlphaFoldDB" id="A0A2T2XIW8"/>
<feature type="domain" description="ABC transporter" evidence="4">
    <location>
        <begin position="2"/>
        <end position="237"/>
    </location>
</feature>
<dbReference type="InterPro" id="IPR027417">
    <property type="entry name" value="P-loop_NTPase"/>
</dbReference>
<comment type="caution">
    <text evidence="5">The sequence shown here is derived from an EMBL/GenBank/DDBJ whole genome shotgun (WGS) entry which is preliminary data.</text>
</comment>
<reference evidence="5 6" key="1">
    <citation type="journal article" date="2014" name="BMC Genomics">
        <title>Comparison of environmental and isolate Sulfobacillus genomes reveals diverse carbon, sulfur, nitrogen, and hydrogen metabolisms.</title>
        <authorList>
            <person name="Justice N.B."/>
            <person name="Norman A."/>
            <person name="Brown C.T."/>
            <person name="Singh A."/>
            <person name="Thomas B.C."/>
            <person name="Banfield J.F."/>
        </authorList>
    </citation>
    <scope>NUCLEOTIDE SEQUENCE [LARGE SCALE GENOMIC DNA]</scope>
    <source>
        <strain evidence="5">AMDSBA4</strain>
    </source>
</reference>
<organism evidence="5 6">
    <name type="scientific">Sulfobacillus benefaciens</name>
    <dbReference type="NCBI Taxonomy" id="453960"/>
    <lineage>
        <taxon>Bacteria</taxon>
        <taxon>Bacillati</taxon>
        <taxon>Bacillota</taxon>
        <taxon>Clostridia</taxon>
        <taxon>Eubacteriales</taxon>
        <taxon>Clostridiales Family XVII. Incertae Sedis</taxon>
        <taxon>Sulfobacillus</taxon>
    </lineage>
</organism>
<dbReference type="PROSITE" id="PS50893">
    <property type="entry name" value="ABC_TRANSPORTER_2"/>
    <property type="match status" value="1"/>
</dbReference>
<evidence type="ECO:0000313" key="5">
    <source>
        <dbReference type="EMBL" id="PSR34433.1"/>
    </source>
</evidence>
<dbReference type="SMART" id="SM00382">
    <property type="entry name" value="AAA"/>
    <property type="match status" value="1"/>
</dbReference>
<dbReference type="CDD" id="cd03230">
    <property type="entry name" value="ABC_DR_subfamily_A"/>
    <property type="match status" value="1"/>
</dbReference>
<dbReference type="PANTHER" id="PTHR42711">
    <property type="entry name" value="ABC TRANSPORTER ATP-BINDING PROTEIN"/>
    <property type="match status" value="1"/>
</dbReference>
<dbReference type="PANTHER" id="PTHR42711:SF16">
    <property type="entry name" value="ABC TRANSPORTER ATP-BINDING PROTEIN"/>
    <property type="match status" value="1"/>
</dbReference>
<protein>
    <submittedName>
        <fullName evidence="5">ABC transporter ATP-binding protein</fullName>
    </submittedName>
</protein>
<keyword evidence="2" id="KW-0547">Nucleotide-binding</keyword>
<name>A0A2T2XIW8_9FIRM</name>
<dbReference type="Pfam" id="PF00005">
    <property type="entry name" value="ABC_tran"/>
    <property type="match status" value="1"/>
</dbReference>
<dbReference type="InterPro" id="IPR050763">
    <property type="entry name" value="ABC_transporter_ATP-binding"/>
</dbReference>
<evidence type="ECO:0000256" key="2">
    <source>
        <dbReference type="ARBA" id="ARBA00022741"/>
    </source>
</evidence>
<dbReference type="Proteomes" id="UP000242972">
    <property type="component" value="Unassembled WGS sequence"/>
</dbReference>
<evidence type="ECO:0000313" key="6">
    <source>
        <dbReference type="Proteomes" id="UP000242972"/>
    </source>
</evidence>
<proteinExistence type="predicted"/>
<evidence type="ECO:0000256" key="3">
    <source>
        <dbReference type="ARBA" id="ARBA00022840"/>
    </source>
</evidence>
<dbReference type="InterPro" id="IPR003439">
    <property type="entry name" value="ABC_transporter-like_ATP-bd"/>
</dbReference>
<dbReference type="SUPFAM" id="SSF52540">
    <property type="entry name" value="P-loop containing nucleoside triphosphate hydrolases"/>
    <property type="match status" value="1"/>
</dbReference>
<evidence type="ECO:0000256" key="1">
    <source>
        <dbReference type="ARBA" id="ARBA00022448"/>
    </source>
</evidence>
<sequence>MLEVTGLIKRFRSRTGVVEAVRGVSFSVKAGEVLAFLGPNGAGKTTTIKMTAGLIRPDQGAVMINGLDLHHRQSAAVQHIGAVLEGSRNLYWRLTILENLLYWGSMRRIPYRQARLRAMDLLEQVGLSDRAKNTVQTLSRGMQQKVALCQALMHRPCVLLLDEPTLGLDFESSEGIKNMVRQLAADGTAILLTTHQLDVAEELSNRVAIVRGGQLILEGHTKAVLQHYSRSSYAIVTETPLPSAILARISELPGKVQVISSQRLQYVPLEGDTETLYRLLDLLKPYPLLQVGRHQADLAEVFQQVVNSEGDI</sequence>
<keyword evidence="1" id="KW-0813">Transport</keyword>
<dbReference type="GO" id="GO:0005524">
    <property type="term" value="F:ATP binding"/>
    <property type="evidence" value="ECO:0007669"/>
    <property type="project" value="UniProtKB-KW"/>
</dbReference>
<dbReference type="EMBL" id="PXYW01000009">
    <property type="protein sequence ID" value="PSR34433.1"/>
    <property type="molecule type" value="Genomic_DNA"/>
</dbReference>
<dbReference type="Gene3D" id="3.40.50.300">
    <property type="entry name" value="P-loop containing nucleotide triphosphate hydrolases"/>
    <property type="match status" value="1"/>
</dbReference>
<gene>
    <name evidence="5" type="ORF">C7B46_05825</name>
</gene>
<keyword evidence="3 5" id="KW-0067">ATP-binding</keyword>
<evidence type="ECO:0000259" key="4">
    <source>
        <dbReference type="PROSITE" id="PS50893"/>
    </source>
</evidence>
<dbReference type="GO" id="GO:0016887">
    <property type="term" value="F:ATP hydrolysis activity"/>
    <property type="evidence" value="ECO:0007669"/>
    <property type="project" value="InterPro"/>
</dbReference>
<dbReference type="InterPro" id="IPR003593">
    <property type="entry name" value="AAA+_ATPase"/>
</dbReference>
<accession>A0A2T2XIW8</accession>